<accession>A0A8J3FZ70</accession>
<dbReference type="Gene3D" id="1.20.58.110">
    <property type="entry name" value="Ribosomal protein S20"/>
    <property type="match status" value="1"/>
</dbReference>
<dbReference type="GO" id="GO:0005829">
    <property type="term" value="C:cytosol"/>
    <property type="evidence" value="ECO:0007669"/>
    <property type="project" value="TreeGrafter"/>
</dbReference>
<evidence type="ECO:0000256" key="4">
    <source>
        <dbReference type="ARBA" id="ARBA00022884"/>
    </source>
</evidence>
<protein>
    <recommendedName>
        <fullName evidence="7 8">Small ribosomal subunit protein bS20</fullName>
    </recommendedName>
</protein>
<comment type="function">
    <text evidence="1 8">Binds directly to 16S ribosomal RNA.</text>
</comment>
<comment type="similarity">
    <text evidence="2 8">Belongs to the bacterial ribosomal protein bS20 family.</text>
</comment>
<dbReference type="GO" id="GO:0006412">
    <property type="term" value="P:translation"/>
    <property type="evidence" value="ECO:0007669"/>
    <property type="project" value="UniProtKB-UniRule"/>
</dbReference>
<comment type="caution">
    <text evidence="9">The sequence shown here is derived from an EMBL/GenBank/DDBJ whole genome shotgun (WGS) entry which is preliminary data.</text>
</comment>
<dbReference type="PANTHER" id="PTHR33398">
    <property type="entry name" value="30S RIBOSOMAL PROTEIN S20"/>
    <property type="match status" value="1"/>
</dbReference>
<dbReference type="Proteomes" id="UP000614287">
    <property type="component" value="Unassembled WGS sequence"/>
</dbReference>
<evidence type="ECO:0000256" key="1">
    <source>
        <dbReference type="ARBA" id="ARBA00003134"/>
    </source>
</evidence>
<evidence type="ECO:0000313" key="10">
    <source>
        <dbReference type="Proteomes" id="UP000614287"/>
    </source>
</evidence>
<dbReference type="AlphaFoldDB" id="A0A8J3FZ70"/>
<dbReference type="RefSeq" id="WP_189493839.1">
    <property type="nucleotide sequence ID" value="NZ_BMZG01000013.1"/>
</dbReference>
<dbReference type="GO" id="GO:0070181">
    <property type="term" value="F:small ribosomal subunit rRNA binding"/>
    <property type="evidence" value="ECO:0007669"/>
    <property type="project" value="TreeGrafter"/>
</dbReference>
<dbReference type="InterPro" id="IPR002583">
    <property type="entry name" value="Ribosomal_bS20"/>
</dbReference>
<evidence type="ECO:0000256" key="2">
    <source>
        <dbReference type="ARBA" id="ARBA00007634"/>
    </source>
</evidence>
<dbReference type="PANTHER" id="PTHR33398:SF1">
    <property type="entry name" value="SMALL RIBOSOMAL SUBUNIT PROTEIN BS20C"/>
    <property type="match status" value="1"/>
</dbReference>
<evidence type="ECO:0000256" key="6">
    <source>
        <dbReference type="ARBA" id="ARBA00023274"/>
    </source>
</evidence>
<reference evidence="9" key="2">
    <citation type="submission" date="2020-09" db="EMBL/GenBank/DDBJ databases">
        <authorList>
            <person name="Sun Q."/>
            <person name="Kim S."/>
        </authorList>
    </citation>
    <scope>NUCLEOTIDE SEQUENCE</scope>
    <source>
        <strain evidence="9">KCTC 32501</strain>
    </source>
</reference>
<organism evidence="9 10">
    <name type="scientific">Formosimonas limnophila</name>
    <dbReference type="NCBI Taxonomy" id="1384487"/>
    <lineage>
        <taxon>Bacteria</taxon>
        <taxon>Pseudomonadati</taxon>
        <taxon>Pseudomonadota</taxon>
        <taxon>Betaproteobacteria</taxon>
        <taxon>Burkholderiales</taxon>
        <taxon>Burkholderiaceae</taxon>
        <taxon>Formosimonas</taxon>
    </lineage>
</organism>
<keyword evidence="5 8" id="KW-0689">Ribosomal protein</keyword>
<gene>
    <name evidence="8 9" type="primary">rpsT</name>
    <name evidence="9" type="ORF">GCM10009007_20140</name>
</gene>
<evidence type="ECO:0000256" key="5">
    <source>
        <dbReference type="ARBA" id="ARBA00022980"/>
    </source>
</evidence>
<keyword evidence="4 8" id="KW-0694">RNA-binding</keyword>
<sequence>MANSAQARKRARQAVKLNAHNSSLRSQYRTAVKSVRKAVTAGDKVAAAAALQSAMKIIDSIADKKIVHKNKAARHKSRLNANVKALALAA</sequence>
<dbReference type="GO" id="GO:0003735">
    <property type="term" value="F:structural constituent of ribosome"/>
    <property type="evidence" value="ECO:0007669"/>
    <property type="project" value="InterPro"/>
</dbReference>
<dbReference type="EMBL" id="BMZG01000013">
    <property type="protein sequence ID" value="GHA79006.1"/>
    <property type="molecule type" value="Genomic_DNA"/>
</dbReference>
<dbReference type="FunFam" id="1.20.58.110:FF:000001">
    <property type="entry name" value="30S ribosomal protein S20"/>
    <property type="match status" value="1"/>
</dbReference>
<evidence type="ECO:0000256" key="3">
    <source>
        <dbReference type="ARBA" id="ARBA00022730"/>
    </source>
</evidence>
<dbReference type="InterPro" id="IPR036510">
    <property type="entry name" value="Ribosomal_bS20_sf"/>
</dbReference>
<dbReference type="HAMAP" id="MF_00500">
    <property type="entry name" value="Ribosomal_bS20"/>
    <property type="match status" value="1"/>
</dbReference>
<keyword evidence="3 8" id="KW-0699">rRNA-binding</keyword>
<reference evidence="9" key="1">
    <citation type="journal article" date="2014" name="Int. J. Syst. Evol. Microbiol.">
        <title>Complete genome sequence of Corynebacterium casei LMG S-19264T (=DSM 44701T), isolated from a smear-ripened cheese.</title>
        <authorList>
            <consortium name="US DOE Joint Genome Institute (JGI-PGF)"/>
            <person name="Walter F."/>
            <person name="Albersmeier A."/>
            <person name="Kalinowski J."/>
            <person name="Ruckert C."/>
        </authorList>
    </citation>
    <scope>NUCLEOTIDE SEQUENCE</scope>
    <source>
        <strain evidence="9">KCTC 32501</strain>
    </source>
</reference>
<keyword evidence="6 8" id="KW-0687">Ribonucleoprotein</keyword>
<evidence type="ECO:0000256" key="8">
    <source>
        <dbReference type="HAMAP-Rule" id="MF_00500"/>
    </source>
</evidence>
<proteinExistence type="inferred from homology"/>
<dbReference type="GO" id="GO:0015935">
    <property type="term" value="C:small ribosomal subunit"/>
    <property type="evidence" value="ECO:0007669"/>
    <property type="project" value="TreeGrafter"/>
</dbReference>
<evidence type="ECO:0000313" key="9">
    <source>
        <dbReference type="EMBL" id="GHA79006.1"/>
    </source>
</evidence>
<dbReference type="Pfam" id="PF01649">
    <property type="entry name" value="Ribosomal_S20p"/>
    <property type="match status" value="1"/>
</dbReference>
<dbReference type="SUPFAM" id="SSF46992">
    <property type="entry name" value="Ribosomal protein S20"/>
    <property type="match status" value="1"/>
</dbReference>
<dbReference type="NCBIfam" id="TIGR00029">
    <property type="entry name" value="S20"/>
    <property type="match status" value="1"/>
</dbReference>
<name>A0A8J3FZ70_9BURK</name>
<evidence type="ECO:0000256" key="7">
    <source>
        <dbReference type="ARBA" id="ARBA00035136"/>
    </source>
</evidence>
<keyword evidence="10" id="KW-1185">Reference proteome</keyword>